<dbReference type="GO" id="GO:0005524">
    <property type="term" value="F:ATP binding"/>
    <property type="evidence" value="ECO:0007669"/>
    <property type="project" value="UniProtKB-KW"/>
</dbReference>
<evidence type="ECO:0000256" key="4">
    <source>
        <dbReference type="ARBA" id="ARBA00022806"/>
    </source>
</evidence>
<dbReference type="FunFam" id="3.40.50.300:FF:000079">
    <property type="entry name" value="probable ATP-dependent RNA helicase DDX17"/>
    <property type="match status" value="1"/>
</dbReference>
<dbReference type="GO" id="GO:1990904">
    <property type="term" value="C:ribonucleoprotein complex"/>
    <property type="evidence" value="ECO:0000318"/>
    <property type="project" value="GO_Central"/>
</dbReference>
<dbReference type="FunCoup" id="A2ED04">
    <property type="interactions" value="935"/>
</dbReference>
<dbReference type="SMR" id="A2ED04"/>
<dbReference type="KEGG" id="tva:4767374"/>
<reference evidence="12" key="2">
    <citation type="journal article" date="2007" name="Science">
        <title>Draft genome sequence of the sexually transmitted pathogen Trichomonas vaginalis.</title>
        <authorList>
            <person name="Carlton J.M."/>
            <person name="Hirt R.P."/>
            <person name="Silva J.C."/>
            <person name="Delcher A.L."/>
            <person name="Schatz M."/>
            <person name="Zhao Q."/>
            <person name="Wortman J.R."/>
            <person name="Bidwell S.L."/>
            <person name="Alsmark U.C.M."/>
            <person name="Besteiro S."/>
            <person name="Sicheritz-Ponten T."/>
            <person name="Noel C.J."/>
            <person name="Dacks J.B."/>
            <person name="Foster P.G."/>
            <person name="Simillion C."/>
            <person name="Van de Peer Y."/>
            <person name="Miranda-Saavedra D."/>
            <person name="Barton G.J."/>
            <person name="Westrop G.D."/>
            <person name="Mueller S."/>
            <person name="Dessi D."/>
            <person name="Fiori P.L."/>
            <person name="Ren Q."/>
            <person name="Paulsen I."/>
            <person name="Zhang H."/>
            <person name="Bastida-Corcuera F.D."/>
            <person name="Simoes-Barbosa A."/>
            <person name="Brown M.T."/>
            <person name="Hayes R.D."/>
            <person name="Mukherjee M."/>
            <person name="Okumura C.Y."/>
            <person name="Schneider R."/>
            <person name="Smith A.J."/>
            <person name="Vanacova S."/>
            <person name="Villalvazo M."/>
            <person name="Haas B.J."/>
            <person name="Pertea M."/>
            <person name="Feldblyum T.V."/>
            <person name="Utterback T.R."/>
            <person name="Shu C.L."/>
            <person name="Osoegawa K."/>
            <person name="de Jong P.J."/>
            <person name="Hrdy I."/>
            <person name="Horvathova L."/>
            <person name="Zubacova Z."/>
            <person name="Dolezal P."/>
            <person name="Malik S.B."/>
            <person name="Logsdon J.M. Jr."/>
            <person name="Henze K."/>
            <person name="Gupta A."/>
            <person name="Wang C.C."/>
            <person name="Dunne R.L."/>
            <person name="Upcroft J.A."/>
            <person name="Upcroft P."/>
            <person name="White O."/>
            <person name="Salzberg S.L."/>
            <person name="Tang P."/>
            <person name="Chiu C.-H."/>
            <person name="Lee Y.-S."/>
            <person name="Embley T.M."/>
            <person name="Coombs G.H."/>
            <person name="Mottram J.C."/>
            <person name="Tachezy J."/>
            <person name="Fraser-Liggett C.M."/>
            <person name="Johnson P.J."/>
        </authorList>
    </citation>
    <scope>NUCLEOTIDE SEQUENCE [LARGE SCALE GENOMIC DNA]</scope>
    <source>
        <strain evidence="12">G3</strain>
    </source>
</reference>
<dbReference type="SMART" id="SM00490">
    <property type="entry name" value="HELICc"/>
    <property type="match status" value="1"/>
</dbReference>
<name>A2ED04_TRIV3</name>
<dbReference type="Proteomes" id="UP000001542">
    <property type="component" value="Unassembled WGS sequence"/>
</dbReference>
<evidence type="ECO:0000259" key="10">
    <source>
        <dbReference type="PROSITE" id="PS51194"/>
    </source>
</evidence>
<dbReference type="RefSeq" id="XP_001321678.1">
    <property type="nucleotide sequence ID" value="XM_001321643.1"/>
</dbReference>
<dbReference type="Gene3D" id="3.40.50.300">
    <property type="entry name" value="P-loop containing nucleotide triphosphate hydrolases"/>
    <property type="match status" value="2"/>
</dbReference>
<proteinExistence type="inferred from homology"/>
<dbReference type="GO" id="GO:0005737">
    <property type="term" value="C:cytoplasm"/>
    <property type="evidence" value="ECO:0000318"/>
    <property type="project" value="GO_Central"/>
</dbReference>
<reference evidence="12" key="1">
    <citation type="submission" date="2006-10" db="EMBL/GenBank/DDBJ databases">
        <authorList>
            <person name="Amadeo P."/>
            <person name="Zhao Q."/>
            <person name="Wortman J."/>
            <person name="Fraser-Liggett C."/>
            <person name="Carlton J."/>
        </authorList>
    </citation>
    <scope>NUCLEOTIDE SEQUENCE</scope>
    <source>
        <strain evidence="12">G3</strain>
    </source>
</reference>
<evidence type="ECO:0000313" key="12">
    <source>
        <dbReference type="EMBL" id="EAY09455.1"/>
    </source>
</evidence>
<evidence type="ECO:0000256" key="5">
    <source>
        <dbReference type="ARBA" id="ARBA00022840"/>
    </source>
</evidence>
<feature type="compositionally biased region" description="Basic residues" evidence="8">
    <location>
        <begin position="11"/>
        <end position="23"/>
    </location>
</feature>
<dbReference type="SUPFAM" id="SSF52540">
    <property type="entry name" value="P-loop containing nucleoside triphosphate hydrolases"/>
    <property type="match status" value="1"/>
</dbReference>
<dbReference type="InterPro" id="IPR014014">
    <property type="entry name" value="RNA_helicase_DEAD_Q_motif"/>
</dbReference>
<dbReference type="PROSITE" id="PS51192">
    <property type="entry name" value="HELICASE_ATP_BIND_1"/>
    <property type="match status" value="1"/>
</dbReference>
<dbReference type="eggNOG" id="KOG0331">
    <property type="taxonomic scope" value="Eukaryota"/>
</dbReference>
<dbReference type="CDD" id="cd18787">
    <property type="entry name" value="SF2_C_DEAD"/>
    <property type="match status" value="1"/>
</dbReference>
<evidence type="ECO:0000256" key="6">
    <source>
        <dbReference type="PROSITE-ProRule" id="PRU00552"/>
    </source>
</evidence>
<dbReference type="PROSITE" id="PS51195">
    <property type="entry name" value="Q_MOTIF"/>
    <property type="match status" value="1"/>
</dbReference>
<feature type="domain" description="DEAD-box RNA helicase Q" evidence="11">
    <location>
        <begin position="85"/>
        <end position="113"/>
    </location>
</feature>
<dbReference type="STRING" id="5722.A2ED04"/>
<evidence type="ECO:0000256" key="2">
    <source>
        <dbReference type="ARBA" id="ARBA00022741"/>
    </source>
</evidence>
<organism evidence="12 13">
    <name type="scientific">Trichomonas vaginalis (strain ATCC PRA-98 / G3)</name>
    <dbReference type="NCBI Taxonomy" id="412133"/>
    <lineage>
        <taxon>Eukaryota</taxon>
        <taxon>Metamonada</taxon>
        <taxon>Parabasalia</taxon>
        <taxon>Trichomonadida</taxon>
        <taxon>Trichomonadidae</taxon>
        <taxon>Trichomonas</taxon>
    </lineage>
</organism>
<keyword evidence="2 7" id="KW-0547">Nucleotide-binding</keyword>
<accession>A2ED04</accession>
<dbReference type="AlphaFoldDB" id="A2ED04"/>
<dbReference type="PANTHER" id="PTHR47958">
    <property type="entry name" value="ATP-DEPENDENT RNA HELICASE DBP3"/>
    <property type="match status" value="1"/>
</dbReference>
<dbReference type="Pfam" id="PF00271">
    <property type="entry name" value="Helicase_C"/>
    <property type="match status" value="1"/>
</dbReference>
<dbReference type="SMART" id="SM00487">
    <property type="entry name" value="DEXDc"/>
    <property type="match status" value="1"/>
</dbReference>
<dbReference type="EC" id="3.6.4.13" evidence="1"/>
<feature type="short sequence motif" description="Q motif" evidence="6">
    <location>
        <begin position="85"/>
        <end position="113"/>
    </location>
</feature>
<dbReference type="GO" id="GO:0005634">
    <property type="term" value="C:nucleus"/>
    <property type="evidence" value="ECO:0000318"/>
    <property type="project" value="GO_Central"/>
</dbReference>
<evidence type="ECO:0000259" key="11">
    <source>
        <dbReference type="PROSITE" id="PS51195"/>
    </source>
</evidence>
<keyword evidence="13" id="KW-1185">Reference proteome</keyword>
<evidence type="ECO:0000313" key="13">
    <source>
        <dbReference type="Proteomes" id="UP000001542"/>
    </source>
</evidence>
<dbReference type="EMBL" id="DS113357">
    <property type="protein sequence ID" value="EAY09455.1"/>
    <property type="molecule type" value="Genomic_DNA"/>
</dbReference>
<dbReference type="GO" id="GO:0003729">
    <property type="term" value="F:mRNA binding"/>
    <property type="evidence" value="ECO:0000318"/>
    <property type="project" value="GO_Central"/>
</dbReference>
<keyword evidence="4 7" id="KW-0347">Helicase</keyword>
<gene>
    <name evidence="12" type="ORF">TVAG_126160</name>
</gene>
<dbReference type="InterPro" id="IPR014001">
    <property type="entry name" value="Helicase_ATP-bd"/>
</dbReference>
<dbReference type="PROSITE" id="PS51194">
    <property type="entry name" value="HELICASE_CTER"/>
    <property type="match status" value="1"/>
</dbReference>
<dbReference type="VEuPathDB" id="TrichDB:TVAGG3_0860700"/>
<evidence type="ECO:0000256" key="3">
    <source>
        <dbReference type="ARBA" id="ARBA00022801"/>
    </source>
</evidence>
<comment type="similarity">
    <text evidence="7">Belongs to the DEAD box helicase family.</text>
</comment>
<dbReference type="InterPro" id="IPR000629">
    <property type="entry name" value="RNA-helicase_DEAD-box_CS"/>
</dbReference>
<protein>
    <recommendedName>
        <fullName evidence="1">RNA helicase</fullName>
        <ecNumber evidence="1">3.6.4.13</ecNumber>
    </recommendedName>
</protein>
<dbReference type="PROSITE" id="PS00039">
    <property type="entry name" value="DEAD_ATP_HELICASE"/>
    <property type="match status" value="1"/>
</dbReference>
<sequence>MNRFNGENGKRRSSKSSKRHKKSKSSDSLAKNEELLKSINLNVEYEKTTRLNLTFTPTLTEEEQKKYLEKNQIKLLGENIPPVAVTFEELNLPQEIMEVIKENNWTNPTPIQSLSIPIGLKGNDMVGIAKTGSGKTASFLIPALMHISAQRKISENDGPIVLVLSPTRELALQTDEVAAQFCVKMGYKHVCIYGGEDRHRQINKLRFHPEIVTATPGRLIDFLQSGVFNPNRANFLVLDEADRMLDMGFEPQIRAIIASLTKDRETFMFSATWPKEIRQLASDFLSNPIHMHVGGEELATNERIQQNVLLLQEHEKGEKCVEILKENQSKKIIIFAKTKRTVQQLSDFLKSKSIRCLSIHGDKTQQERVVALDKFKNARTGGVLVATDVAARGLDVTDIDLVLNYDFPGDIEDYVHRIGRTARGEKTGVAITFFTDENRFLASDLVEVIKNSAQVPPDWLSAMAVHVTKSDGQSITAKKVYNPRDGNGFGSEADTTITAFGQRSDGYGSFGFGYGGPNSYP</sequence>
<dbReference type="InParanoid" id="A2ED04"/>
<dbReference type="GO" id="GO:0003724">
    <property type="term" value="F:RNA helicase activity"/>
    <property type="evidence" value="ECO:0000318"/>
    <property type="project" value="GO_Central"/>
</dbReference>
<feature type="domain" description="Helicase C-terminal" evidence="10">
    <location>
        <begin position="316"/>
        <end position="464"/>
    </location>
</feature>
<evidence type="ECO:0000256" key="1">
    <source>
        <dbReference type="ARBA" id="ARBA00012552"/>
    </source>
</evidence>
<dbReference type="Pfam" id="PF00270">
    <property type="entry name" value="DEAD"/>
    <property type="match status" value="1"/>
</dbReference>
<evidence type="ECO:0000259" key="9">
    <source>
        <dbReference type="PROSITE" id="PS51192"/>
    </source>
</evidence>
<dbReference type="GO" id="GO:0016787">
    <property type="term" value="F:hydrolase activity"/>
    <property type="evidence" value="ECO:0007669"/>
    <property type="project" value="UniProtKB-KW"/>
</dbReference>
<keyword evidence="3 7" id="KW-0378">Hydrolase</keyword>
<keyword evidence="5 7" id="KW-0067">ATP-binding</keyword>
<evidence type="ECO:0000256" key="8">
    <source>
        <dbReference type="SAM" id="MobiDB-lite"/>
    </source>
</evidence>
<evidence type="ECO:0000256" key="7">
    <source>
        <dbReference type="RuleBase" id="RU000492"/>
    </source>
</evidence>
<dbReference type="InterPro" id="IPR027417">
    <property type="entry name" value="P-loop_NTPase"/>
</dbReference>
<feature type="region of interest" description="Disordered" evidence="8">
    <location>
        <begin position="1"/>
        <end position="29"/>
    </location>
</feature>
<dbReference type="OrthoDB" id="196131at2759"/>
<dbReference type="VEuPathDB" id="TrichDB:TVAG_126160"/>
<feature type="domain" description="Helicase ATP-binding" evidence="9">
    <location>
        <begin position="116"/>
        <end position="291"/>
    </location>
</feature>
<dbReference type="FunFam" id="3.40.50.300:FF:000008">
    <property type="entry name" value="ATP-dependent RNA helicase RhlB"/>
    <property type="match status" value="1"/>
</dbReference>
<dbReference type="InterPro" id="IPR011545">
    <property type="entry name" value="DEAD/DEAH_box_helicase_dom"/>
</dbReference>
<dbReference type="OMA" id="SERDYVM"/>
<dbReference type="InterPro" id="IPR001650">
    <property type="entry name" value="Helicase_C-like"/>
</dbReference>